<dbReference type="Proteomes" id="UP000007266">
    <property type="component" value="Linkage group 9"/>
</dbReference>
<reference evidence="2 3" key="1">
    <citation type="journal article" date="2008" name="Nature">
        <title>The genome of the model beetle and pest Tribolium castaneum.</title>
        <authorList>
            <consortium name="Tribolium Genome Sequencing Consortium"/>
            <person name="Richards S."/>
            <person name="Gibbs R.A."/>
            <person name="Weinstock G.M."/>
            <person name="Brown S.J."/>
            <person name="Denell R."/>
            <person name="Beeman R.W."/>
            <person name="Gibbs R."/>
            <person name="Beeman R.W."/>
            <person name="Brown S.J."/>
            <person name="Bucher G."/>
            <person name="Friedrich M."/>
            <person name="Grimmelikhuijzen C.J."/>
            <person name="Klingler M."/>
            <person name="Lorenzen M."/>
            <person name="Richards S."/>
            <person name="Roth S."/>
            <person name="Schroder R."/>
            <person name="Tautz D."/>
            <person name="Zdobnov E.M."/>
            <person name="Muzny D."/>
            <person name="Gibbs R.A."/>
            <person name="Weinstock G.M."/>
            <person name="Attaway T."/>
            <person name="Bell S."/>
            <person name="Buhay C.J."/>
            <person name="Chandrabose M.N."/>
            <person name="Chavez D."/>
            <person name="Clerk-Blankenburg K.P."/>
            <person name="Cree A."/>
            <person name="Dao M."/>
            <person name="Davis C."/>
            <person name="Chacko J."/>
            <person name="Dinh H."/>
            <person name="Dugan-Rocha S."/>
            <person name="Fowler G."/>
            <person name="Garner T.T."/>
            <person name="Garnes J."/>
            <person name="Gnirke A."/>
            <person name="Hawes A."/>
            <person name="Hernandez J."/>
            <person name="Hines S."/>
            <person name="Holder M."/>
            <person name="Hume J."/>
            <person name="Jhangiani S.N."/>
            <person name="Joshi V."/>
            <person name="Khan Z.M."/>
            <person name="Jackson L."/>
            <person name="Kovar C."/>
            <person name="Kowis A."/>
            <person name="Lee S."/>
            <person name="Lewis L.R."/>
            <person name="Margolis J."/>
            <person name="Morgan M."/>
            <person name="Nazareth L.V."/>
            <person name="Nguyen N."/>
            <person name="Okwuonu G."/>
            <person name="Parker D."/>
            <person name="Richards S."/>
            <person name="Ruiz S.J."/>
            <person name="Santibanez J."/>
            <person name="Savard J."/>
            <person name="Scherer S.E."/>
            <person name="Schneider B."/>
            <person name="Sodergren E."/>
            <person name="Tautz D."/>
            <person name="Vattahil S."/>
            <person name="Villasana D."/>
            <person name="White C.S."/>
            <person name="Wright R."/>
            <person name="Park Y."/>
            <person name="Beeman R.W."/>
            <person name="Lord J."/>
            <person name="Oppert B."/>
            <person name="Lorenzen M."/>
            <person name="Brown S."/>
            <person name="Wang L."/>
            <person name="Savard J."/>
            <person name="Tautz D."/>
            <person name="Richards S."/>
            <person name="Weinstock G."/>
            <person name="Gibbs R.A."/>
            <person name="Liu Y."/>
            <person name="Worley K."/>
            <person name="Weinstock G."/>
            <person name="Elsik C.G."/>
            <person name="Reese J.T."/>
            <person name="Elhaik E."/>
            <person name="Landan G."/>
            <person name="Graur D."/>
            <person name="Arensburger P."/>
            <person name="Atkinson P."/>
            <person name="Beeman R.W."/>
            <person name="Beidler J."/>
            <person name="Brown S.J."/>
            <person name="Demuth J.P."/>
            <person name="Drury D.W."/>
            <person name="Du Y.Z."/>
            <person name="Fujiwara H."/>
            <person name="Lorenzen M."/>
            <person name="Maselli V."/>
            <person name="Osanai M."/>
            <person name="Park Y."/>
            <person name="Robertson H.M."/>
            <person name="Tu Z."/>
            <person name="Wang J.J."/>
            <person name="Wang S."/>
            <person name="Richards S."/>
            <person name="Song H."/>
            <person name="Zhang L."/>
            <person name="Sodergren E."/>
            <person name="Werner D."/>
            <person name="Stanke M."/>
            <person name="Morgenstern B."/>
            <person name="Solovyev V."/>
            <person name="Kosarev P."/>
            <person name="Brown G."/>
            <person name="Chen H.C."/>
            <person name="Ermolaeva O."/>
            <person name="Hlavina W."/>
            <person name="Kapustin Y."/>
            <person name="Kiryutin B."/>
            <person name="Kitts P."/>
            <person name="Maglott D."/>
            <person name="Pruitt K."/>
            <person name="Sapojnikov V."/>
            <person name="Souvorov A."/>
            <person name="Mackey A.J."/>
            <person name="Waterhouse R.M."/>
            <person name="Wyder S."/>
            <person name="Zdobnov E.M."/>
            <person name="Zdobnov E.M."/>
            <person name="Wyder S."/>
            <person name="Kriventseva E.V."/>
            <person name="Kadowaki T."/>
            <person name="Bork P."/>
            <person name="Aranda M."/>
            <person name="Bao R."/>
            <person name="Beermann A."/>
            <person name="Berns N."/>
            <person name="Bolognesi R."/>
            <person name="Bonneton F."/>
            <person name="Bopp D."/>
            <person name="Brown S.J."/>
            <person name="Bucher G."/>
            <person name="Butts T."/>
            <person name="Chaumot A."/>
            <person name="Denell R.E."/>
            <person name="Ferrier D.E."/>
            <person name="Friedrich M."/>
            <person name="Gordon C.M."/>
            <person name="Jindra M."/>
            <person name="Klingler M."/>
            <person name="Lan Q."/>
            <person name="Lattorff H.M."/>
            <person name="Laudet V."/>
            <person name="von Levetsow C."/>
            <person name="Liu Z."/>
            <person name="Lutz R."/>
            <person name="Lynch J.A."/>
            <person name="da Fonseca R.N."/>
            <person name="Posnien N."/>
            <person name="Reuter R."/>
            <person name="Roth S."/>
            <person name="Savard J."/>
            <person name="Schinko J.B."/>
            <person name="Schmitt C."/>
            <person name="Schoppmeier M."/>
            <person name="Schroder R."/>
            <person name="Shippy T.D."/>
            <person name="Simonnet F."/>
            <person name="Marques-Souza H."/>
            <person name="Tautz D."/>
            <person name="Tomoyasu Y."/>
            <person name="Trauner J."/>
            <person name="Van der Zee M."/>
            <person name="Vervoort M."/>
            <person name="Wittkopp N."/>
            <person name="Wimmer E.A."/>
            <person name="Yang X."/>
            <person name="Jones A.K."/>
            <person name="Sattelle D.B."/>
            <person name="Ebert P.R."/>
            <person name="Nelson D."/>
            <person name="Scott J.G."/>
            <person name="Beeman R.W."/>
            <person name="Muthukrishnan S."/>
            <person name="Kramer K.J."/>
            <person name="Arakane Y."/>
            <person name="Beeman R.W."/>
            <person name="Zhu Q."/>
            <person name="Hogenkamp D."/>
            <person name="Dixit R."/>
            <person name="Oppert B."/>
            <person name="Jiang H."/>
            <person name="Zou Z."/>
            <person name="Marshall J."/>
            <person name="Elpidina E."/>
            <person name="Vinokurov K."/>
            <person name="Oppert C."/>
            <person name="Zou Z."/>
            <person name="Evans J."/>
            <person name="Lu Z."/>
            <person name="Zhao P."/>
            <person name="Sumathipala N."/>
            <person name="Altincicek B."/>
            <person name="Vilcinskas A."/>
            <person name="Williams M."/>
            <person name="Hultmark D."/>
            <person name="Hetru C."/>
            <person name="Jiang H."/>
            <person name="Grimmelikhuijzen C.J."/>
            <person name="Hauser F."/>
            <person name="Cazzamali G."/>
            <person name="Williamson M."/>
            <person name="Park Y."/>
            <person name="Li B."/>
            <person name="Tanaka Y."/>
            <person name="Predel R."/>
            <person name="Neupert S."/>
            <person name="Schachtner J."/>
            <person name="Verleyen P."/>
            <person name="Raible F."/>
            <person name="Bork P."/>
            <person name="Friedrich M."/>
            <person name="Walden K.K."/>
            <person name="Robertson H.M."/>
            <person name="Angeli S."/>
            <person name="Foret S."/>
            <person name="Bucher G."/>
            <person name="Schuetz S."/>
            <person name="Maleszka R."/>
            <person name="Wimmer E.A."/>
            <person name="Beeman R.W."/>
            <person name="Lorenzen M."/>
            <person name="Tomoyasu Y."/>
            <person name="Miller S.C."/>
            <person name="Grossmann D."/>
            <person name="Bucher G."/>
        </authorList>
    </citation>
    <scope>NUCLEOTIDE SEQUENCE [LARGE SCALE GENOMIC DNA]</scope>
    <source>
        <strain evidence="2 3">Georgia GA2</strain>
    </source>
</reference>
<evidence type="ECO:0000256" key="1">
    <source>
        <dbReference type="SAM" id="SignalP"/>
    </source>
</evidence>
<feature type="signal peptide" evidence="1">
    <location>
        <begin position="1"/>
        <end position="18"/>
    </location>
</feature>
<feature type="chain" id="PRO_5003090150" evidence="1">
    <location>
        <begin position="19"/>
        <end position="93"/>
    </location>
</feature>
<evidence type="ECO:0000313" key="2">
    <source>
        <dbReference type="EMBL" id="EFA10486.1"/>
    </source>
</evidence>
<name>D6WZW0_TRICA</name>
<dbReference type="HOGENOM" id="CLU_2402544_0_0_1"/>
<sequence length="93" mass="10627">MRCETFVAILVALGVVQSYPYDYKYLDRDYASPGAHQLASWIASQLRSKDYIQPQEGPILPYRLPVQGKRNSEVSNAIIGSEETQKMYRDGRK</sequence>
<dbReference type="OMA" id="MYRDGRK"/>
<keyword evidence="3" id="KW-1185">Reference proteome</keyword>
<gene>
    <name evidence="2" type="primary">AUGUSTUS-3.0.2_12732</name>
    <name evidence="2" type="ORF">TcasGA2_TC012732</name>
</gene>
<accession>D6WZW0</accession>
<evidence type="ECO:0000313" key="3">
    <source>
        <dbReference type="Proteomes" id="UP000007266"/>
    </source>
</evidence>
<keyword evidence="1" id="KW-0732">Signal</keyword>
<protein>
    <submittedName>
        <fullName evidence="2">Uncharacterized protein</fullName>
    </submittedName>
</protein>
<dbReference type="EMBL" id="KQ971372">
    <property type="protein sequence ID" value="EFA10486.1"/>
    <property type="molecule type" value="Genomic_DNA"/>
</dbReference>
<dbReference type="AlphaFoldDB" id="D6WZW0"/>
<dbReference type="InParanoid" id="D6WZW0"/>
<organism evidence="2 3">
    <name type="scientific">Tribolium castaneum</name>
    <name type="common">Red flour beetle</name>
    <dbReference type="NCBI Taxonomy" id="7070"/>
    <lineage>
        <taxon>Eukaryota</taxon>
        <taxon>Metazoa</taxon>
        <taxon>Ecdysozoa</taxon>
        <taxon>Arthropoda</taxon>
        <taxon>Hexapoda</taxon>
        <taxon>Insecta</taxon>
        <taxon>Pterygota</taxon>
        <taxon>Neoptera</taxon>
        <taxon>Endopterygota</taxon>
        <taxon>Coleoptera</taxon>
        <taxon>Polyphaga</taxon>
        <taxon>Cucujiformia</taxon>
        <taxon>Tenebrionidae</taxon>
        <taxon>Tenebrionidae incertae sedis</taxon>
        <taxon>Tribolium</taxon>
    </lineage>
</organism>
<reference evidence="2 3" key="2">
    <citation type="journal article" date="2010" name="Nucleic Acids Res.">
        <title>BeetleBase in 2010: revisions to provide comprehensive genomic information for Tribolium castaneum.</title>
        <authorList>
            <person name="Kim H.S."/>
            <person name="Murphy T."/>
            <person name="Xia J."/>
            <person name="Caragea D."/>
            <person name="Park Y."/>
            <person name="Beeman R.W."/>
            <person name="Lorenzen M.D."/>
            <person name="Butcher S."/>
            <person name="Manak J.R."/>
            <person name="Brown S.J."/>
        </authorList>
    </citation>
    <scope>GENOME REANNOTATION</scope>
    <source>
        <strain evidence="2 3">Georgia GA2</strain>
    </source>
</reference>
<proteinExistence type="predicted"/>